<accession>A0A6A4DHF9</accession>
<protein>
    <submittedName>
        <fullName evidence="1">Uncharacterized protein</fullName>
    </submittedName>
</protein>
<dbReference type="EMBL" id="QXFY01000558">
    <property type="protein sequence ID" value="KAE9341023.1"/>
    <property type="molecule type" value="Genomic_DNA"/>
</dbReference>
<gene>
    <name evidence="1" type="ORF">PF001_g12171</name>
    <name evidence="2" type="ORF">PF008_g10837</name>
</gene>
<sequence>MVCVADGCSFFVNFYRCKRADKTYGKWSLSIMELGHLNCPATAKPTKRQMMELAAFASAVRPYGSVSASALVSQVHKRDGISFGKHKRTVYRAHEAVNEVVSEIVQQPVEKIPPLLAEFASLNPGSTAVAERDGDGRFKRAIVIIDVFVAAVEAR</sequence>
<evidence type="ECO:0000313" key="2">
    <source>
        <dbReference type="EMBL" id="KAE9341023.1"/>
    </source>
</evidence>
<dbReference type="Proteomes" id="UP000486351">
    <property type="component" value="Unassembled WGS sequence"/>
</dbReference>
<proteinExistence type="predicted"/>
<dbReference type="Proteomes" id="UP000437068">
    <property type="component" value="Unassembled WGS sequence"/>
</dbReference>
<dbReference type="EMBL" id="QXGE01000667">
    <property type="protein sequence ID" value="KAE9306324.1"/>
    <property type="molecule type" value="Genomic_DNA"/>
</dbReference>
<evidence type="ECO:0000313" key="4">
    <source>
        <dbReference type="Proteomes" id="UP000486351"/>
    </source>
</evidence>
<organism evidence="1 3">
    <name type="scientific">Phytophthora fragariae</name>
    <dbReference type="NCBI Taxonomy" id="53985"/>
    <lineage>
        <taxon>Eukaryota</taxon>
        <taxon>Sar</taxon>
        <taxon>Stramenopiles</taxon>
        <taxon>Oomycota</taxon>
        <taxon>Peronosporomycetes</taxon>
        <taxon>Peronosporales</taxon>
        <taxon>Peronosporaceae</taxon>
        <taxon>Phytophthora</taxon>
    </lineage>
</organism>
<comment type="caution">
    <text evidence="1">The sequence shown here is derived from an EMBL/GenBank/DDBJ whole genome shotgun (WGS) entry which is preliminary data.</text>
</comment>
<reference evidence="1 3" key="1">
    <citation type="submission" date="2018-08" db="EMBL/GenBank/DDBJ databases">
        <title>Genomic investigation of the strawberry pathogen Phytophthora fragariae indicates pathogenicity is determined by transcriptional variation in three key races.</title>
        <authorList>
            <person name="Adams T.M."/>
            <person name="Armitage A.D."/>
            <person name="Sobczyk M.K."/>
            <person name="Bates H.J."/>
            <person name="Dunwell J.M."/>
            <person name="Nellist C.F."/>
            <person name="Harrison R.J."/>
        </authorList>
    </citation>
    <scope>NUCLEOTIDE SEQUENCE [LARGE SCALE GENOMIC DNA]</scope>
    <source>
        <strain evidence="1 3">A4</strain>
        <strain evidence="2 4">NOV-77</strain>
    </source>
</reference>
<name>A0A6A4DHF9_9STRA</name>
<evidence type="ECO:0000313" key="1">
    <source>
        <dbReference type="EMBL" id="KAE9306324.1"/>
    </source>
</evidence>
<dbReference type="AlphaFoldDB" id="A0A6A4DHF9"/>
<evidence type="ECO:0000313" key="3">
    <source>
        <dbReference type="Proteomes" id="UP000437068"/>
    </source>
</evidence>